<dbReference type="InterPro" id="IPR027417">
    <property type="entry name" value="P-loop_NTPase"/>
</dbReference>
<protein>
    <recommendedName>
        <fullName evidence="4">Nephrocystin 3-like N-terminal domain-containing protein</fullName>
    </recommendedName>
</protein>
<feature type="compositionally biased region" description="Pro residues" evidence="3">
    <location>
        <begin position="960"/>
        <end position="982"/>
    </location>
</feature>
<keyword evidence="2" id="KW-0175">Coiled coil</keyword>
<feature type="compositionally biased region" description="Low complexity" evidence="3">
    <location>
        <begin position="1097"/>
        <end position="1115"/>
    </location>
</feature>
<sequence length="1686" mass="186456">MRIFDSFIDSLDFGVRFDFFRKKKASKPRRDLPRAQNQDAIRSSEESESSPPPGFFTNASHFIVQGSELNNNIKNDYNNIINNYNNNVNNNYNNVNNYTMFISGNTVLQHLVPYTDPDAAVDSSARWPPPSCHPGTRRTICTKLMSWLYDVTREWKFIWLWGSAGCGKSAVAQTFAEKCLELGFLGASFFFSRPNHRNDPKKVVPTLIYQLATHCPAYKAIITSRLSDDPQLLAKTIPVQFKKLIIEPFSELQQRGLVNAQQPFVIILDGLDECQSELAQCEIVKQIEEAVRLKKGLPLIWMVCSRPEAHLQHTFARIPVCSPEELTIDDECRDDVDRYLSAGFFDLQVKYNIDSAWPPAEKFTALSKGGLGHFVFAATALGFIGDEEYGNPVQRLDELVAFLEDAEHDGVTNPLAKLDFLYTCILAEIPRDIFPTTWRILAHFIFARNIDYSLSAFIYESAQALCNFVNVNQSTFYGALWKLYSVVAVPRPEKAATTPLRFYHASFQDYLVDANRSGRFAVKEKQALVDITKSLFHWHQVDAMHFHTQENVYKIVQPLALGGPREGRSHNHAALPGLKWIANIDVQSLSNDISEFGTGGSWAGCAEVGPDPDLLCCVFRLDMRHLYIDIHPWCKFLVGCYRKGLLGDFCRTEPSEEFDTVLIDRLKMMTNQEPVKPASFPLVWSGETLYAFREYILMGYGSKSVIVWQTEHGRASYRLDCLTCDQEPSLSQISEYQEWLQKAGCLSSNLRIKLVTNESVKATFEAVFSSEDGSNSNFRSSGAHRTPLKPALNFDEDGVPIRGDECPFRRSECWFAHPEDVEWADARAKRGRRPPPDRRGSFSSRGYGGGRDRSRDRSQDRGRAYSPRDRGWGERQERRNSRSRERRQDSARVNREDSVASSREDPASPPSQRIVRTLSGKIPTEPSAFRKATATSIDIPTAKPVTATSSKGINIDVVNPKPPSVTPSPVPPPPTTTPPPVVEPLGSPAVLTSQQKSRKQSTGSFVVPALPPSAAKVPTETSNTSTSRPAPTTTVSSTTPITPSSASFASIPPTAVPPPSAVDSASERIITDQESHQPPRTPVIIKAPAPKLRISETPGTGATTTTMDISSSSPAAAAAPATPAVITSSSAATGATATNMVAQEQPEVEDVEMASPPEQSTSIFGLTGEVLMVQAQALSQLQDSKSEVSQLPQQLSLPPPLPPMPSFDVMETTVDELSHEAKIELWNKRIKTISELLVHHEQIIKLNSDIEDLKRYASSSYFSSSPTSTTNPSFPASTTSTSTSTAPTSIQPSAPTTNEEEKSRIETNLSSLHSARDTAKQSIRELLEGLIAADTWPTVPAIEDIRKKNERVGEYVRELDGNMKKVRGDLEELVGLGRELKKGRGGGRKKRKGKEREVGEGEKVKEDANEKEKGVMEVDAEVSTAATSETAPQPQTSNQTQPQTSPAAVATTDAPPETETDTNVDAESSSSETETTSKSTLQTQRIYQKLNSRLSRLQTEVATLHNVLTETESNWIQETQELYQSLLQKHHSSLSKHRSSLTSTLTNQTTTLEATLTELSTTSTATSTKLAELTSEQTQLLSQIAKLKEEKTRLEENQKAFVEKEVPEIKRMFEGYKEERDRDRKRVGALEAALSAFGRRPPVPLDINGSSSSLVEAAVMPSVINSPPRASKADGRKCEEDSGRDG</sequence>
<accession>A0AAD5VRZ1</accession>
<gene>
    <name evidence="5" type="ORF">NP233_g5910</name>
</gene>
<feature type="compositionally biased region" description="Polar residues" evidence="3">
    <location>
        <begin position="990"/>
        <end position="1004"/>
    </location>
</feature>
<feature type="compositionally biased region" description="Polar residues" evidence="3">
    <location>
        <begin position="771"/>
        <end position="780"/>
    </location>
</feature>
<evidence type="ECO:0000259" key="4">
    <source>
        <dbReference type="Pfam" id="PF24883"/>
    </source>
</evidence>
<dbReference type="Gene3D" id="3.40.50.300">
    <property type="entry name" value="P-loop containing nucleotide triphosphate hydrolases"/>
    <property type="match status" value="1"/>
</dbReference>
<feature type="compositionally biased region" description="Low complexity" evidence="3">
    <location>
        <begin position="1261"/>
        <end position="1297"/>
    </location>
</feature>
<dbReference type="Pfam" id="PF24883">
    <property type="entry name" value="NPHP3_N"/>
    <property type="match status" value="1"/>
</dbReference>
<reference evidence="5" key="1">
    <citation type="submission" date="2022-07" db="EMBL/GenBank/DDBJ databases">
        <title>Genome Sequence of Leucocoprinus birnbaumii.</title>
        <authorList>
            <person name="Buettner E."/>
        </authorList>
    </citation>
    <scope>NUCLEOTIDE SEQUENCE</scope>
    <source>
        <strain evidence="5">VT141</strain>
    </source>
</reference>
<feature type="coiled-coil region" evidence="2">
    <location>
        <begin position="1487"/>
        <end position="1514"/>
    </location>
</feature>
<dbReference type="InterPro" id="IPR056884">
    <property type="entry name" value="NPHP3-like_N"/>
</dbReference>
<evidence type="ECO:0000256" key="1">
    <source>
        <dbReference type="ARBA" id="ARBA00022737"/>
    </source>
</evidence>
<keyword evidence="6" id="KW-1185">Reference proteome</keyword>
<feature type="region of interest" description="Disordered" evidence="3">
    <location>
        <begin position="1662"/>
        <end position="1686"/>
    </location>
</feature>
<keyword evidence="1" id="KW-0677">Repeat</keyword>
<evidence type="ECO:0000313" key="5">
    <source>
        <dbReference type="EMBL" id="KAJ3568130.1"/>
    </source>
</evidence>
<feature type="domain" description="Nephrocystin 3-like N-terminal" evidence="4">
    <location>
        <begin position="145"/>
        <end position="306"/>
    </location>
</feature>
<proteinExistence type="predicted"/>
<feature type="compositionally biased region" description="Basic and acidic residues" evidence="3">
    <location>
        <begin position="850"/>
        <end position="906"/>
    </location>
</feature>
<feature type="compositionally biased region" description="Low complexity" evidence="3">
    <location>
        <begin position="1021"/>
        <end position="1053"/>
    </location>
</feature>
<name>A0AAD5VRZ1_9AGAR</name>
<feature type="compositionally biased region" description="Low complexity" evidence="3">
    <location>
        <begin position="1421"/>
        <end position="1455"/>
    </location>
</feature>
<feature type="compositionally biased region" description="Basic and acidic residues" evidence="3">
    <location>
        <begin position="1394"/>
        <end position="1416"/>
    </location>
</feature>
<evidence type="ECO:0000313" key="6">
    <source>
        <dbReference type="Proteomes" id="UP001213000"/>
    </source>
</evidence>
<feature type="compositionally biased region" description="Low complexity" evidence="3">
    <location>
        <begin position="1467"/>
        <end position="1480"/>
    </location>
</feature>
<feature type="compositionally biased region" description="Basic and acidic residues" evidence="3">
    <location>
        <begin position="1065"/>
        <end position="1077"/>
    </location>
</feature>
<dbReference type="EMBL" id="JANIEX010000365">
    <property type="protein sequence ID" value="KAJ3568130.1"/>
    <property type="molecule type" value="Genomic_DNA"/>
</dbReference>
<dbReference type="Proteomes" id="UP001213000">
    <property type="component" value="Unassembled WGS sequence"/>
</dbReference>
<comment type="caution">
    <text evidence="5">The sequence shown here is derived from an EMBL/GenBank/DDBJ whole genome shotgun (WGS) entry which is preliminary data.</text>
</comment>
<feature type="region of interest" description="Disordered" evidence="3">
    <location>
        <begin position="1261"/>
        <end position="1316"/>
    </location>
</feature>
<feature type="region of interest" description="Disordered" evidence="3">
    <location>
        <begin position="826"/>
        <end position="1115"/>
    </location>
</feature>
<evidence type="ECO:0000256" key="2">
    <source>
        <dbReference type="SAM" id="Coils"/>
    </source>
</evidence>
<dbReference type="SUPFAM" id="SSF52540">
    <property type="entry name" value="P-loop containing nucleoside triphosphate hydrolases"/>
    <property type="match status" value="1"/>
</dbReference>
<feature type="region of interest" description="Disordered" evidence="3">
    <location>
        <begin position="1380"/>
        <end position="1482"/>
    </location>
</feature>
<feature type="compositionally biased region" description="Basic and acidic residues" evidence="3">
    <location>
        <begin position="826"/>
        <end position="840"/>
    </location>
</feature>
<evidence type="ECO:0000256" key="3">
    <source>
        <dbReference type="SAM" id="MobiDB-lite"/>
    </source>
</evidence>
<feature type="coiled-coil region" evidence="2">
    <location>
        <begin position="1570"/>
        <end position="1604"/>
    </location>
</feature>
<feature type="region of interest" description="Disordered" evidence="3">
    <location>
        <begin position="26"/>
        <end position="54"/>
    </location>
</feature>
<feature type="compositionally biased region" description="Basic and acidic residues" evidence="3">
    <location>
        <begin position="1671"/>
        <end position="1686"/>
    </location>
</feature>
<feature type="region of interest" description="Disordered" evidence="3">
    <location>
        <begin position="771"/>
        <end position="796"/>
    </location>
</feature>
<organism evidence="5 6">
    <name type="scientific">Leucocoprinus birnbaumii</name>
    <dbReference type="NCBI Taxonomy" id="56174"/>
    <lineage>
        <taxon>Eukaryota</taxon>
        <taxon>Fungi</taxon>
        <taxon>Dikarya</taxon>
        <taxon>Basidiomycota</taxon>
        <taxon>Agaricomycotina</taxon>
        <taxon>Agaricomycetes</taxon>
        <taxon>Agaricomycetidae</taxon>
        <taxon>Agaricales</taxon>
        <taxon>Agaricineae</taxon>
        <taxon>Agaricaceae</taxon>
        <taxon>Leucocoprinus</taxon>
    </lineage>
</organism>
<feature type="compositionally biased region" description="Basic residues" evidence="3">
    <location>
        <begin position="1381"/>
        <end position="1393"/>
    </location>
</feature>